<dbReference type="Pfam" id="PF00084">
    <property type="entry name" value="Sushi"/>
    <property type="match status" value="2"/>
</dbReference>
<dbReference type="Gene3D" id="2.10.70.10">
    <property type="entry name" value="Complement Module, domain 1"/>
    <property type="match status" value="2"/>
</dbReference>
<evidence type="ECO:0000313" key="13">
    <source>
        <dbReference type="Proteomes" id="UP001642483"/>
    </source>
</evidence>
<dbReference type="PROSITE" id="PS50923">
    <property type="entry name" value="SUSHI"/>
    <property type="match status" value="2"/>
</dbReference>
<evidence type="ECO:0000256" key="7">
    <source>
        <dbReference type="SAM" id="SignalP"/>
    </source>
</evidence>
<evidence type="ECO:0000256" key="3">
    <source>
        <dbReference type="PROSITE-ProRule" id="PRU00059"/>
    </source>
</evidence>
<organism evidence="12 13">
    <name type="scientific">Clavelina lepadiformis</name>
    <name type="common">Light-bulb sea squirt</name>
    <name type="synonym">Ascidia lepadiformis</name>
    <dbReference type="NCBI Taxonomy" id="159417"/>
    <lineage>
        <taxon>Eukaryota</taxon>
        <taxon>Metazoa</taxon>
        <taxon>Chordata</taxon>
        <taxon>Tunicata</taxon>
        <taxon>Ascidiacea</taxon>
        <taxon>Aplousobranchia</taxon>
        <taxon>Clavelinidae</taxon>
        <taxon>Clavelina</taxon>
    </lineage>
</organism>
<protein>
    <submittedName>
        <fullName evidence="12">Uncharacterized protein</fullName>
    </submittedName>
</protein>
<dbReference type="Pfam" id="PF00090">
    <property type="entry name" value="TSP_1"/>
    <property type="match status" value="3"/>
</dbReference>
<dbReference type="PROSITE" id="PS50060">
    <property type="entry name" value="MAM_2"/>
    <property type="match status" value="1"/>
</dbReference>
<feature type="domain" description="Sushi" evidence="10">
    <location>
        <begin position="668"/>
        <end position="737"/>
    </location>
</feature>
<dbReference type="SUPFAM" id="SSF57535">
    <property type="entry name" value="Complement control module/SCR domain"/>
    <property type="match status" value="2"/>
</dbReference>
<dbReference type="PROSITE" id="PS01180">
    <property type="entry name" value="CUB"/>
    <property type="match status" value="1"/>
</dbReference>
<feature type="region of interest" description="Disordered" evidence="6">
    <location>
        <begin position="356"/>
        <end position="384"/>
    </location>
</feature>
<dbReference type="SUPFAM" id="SSF49899">
    <property type="entry name" value="Concanavalin A-like lectins/glucanases"/>
    <property type="match status" value="1"/>
</dbReference>
<dbReference type="InterPro" id="IPR013320">
    <property type="entry name" value="ConA-like_dom_sf"/>
</dbReference>
<dbReference type="SMART" id="SM00042">
    <property type="entry name" value="CUB"/>
    <property type="match status" value="1"/>
</dbReference>
<dbReference type="InterPro" id="IPR036383">
    <property type="entry name" value="TSP1_rpt_sf"/>
</dbReference>
<dbReference type="InterPro" id="IPR051560">
    <property type="entry name" value="MAM_domain-containing"/>
</dbReference>
<dbReference type="CDD" id="cd00041">
    <property type="entry name" value="CUB"/>
    <property type="match status" value="1"/>
</dbReference>
<dbReference type="InterPro" id="IPR000436">
    <property type="entry name" value="Sushi_SCR_CCP_dom"/>
</dbReference>
<proteinExistence type="predicted"/>
<dbReference type="InterPro" id="IPR002172">
    <property type="entry name" value="LDrepeatLR_classA_rpt"/>
</dbReference>
<dbReference type="Proteomes" id="UP001642483">
    <property type="component" value="Unassembled WGS sequence"/>
</dbReference>
<keyword evidence="5" id="KW-0768">Sushi</keyword>
<dbReference type="Pfam" id="PF00629">
    <property type="entry name" value="MAM"/>
    <property type="match status" value="1"/>
</dbReference>
<keyword evidence="1" id="KW-0245">EGF-like domain</keyword>
<feature type="domain" description="MAM" evidence="9">
    <location>
        <begin position="175"/>
        <end position="348"/>
    </location>
</feature>
<dbReference type="SMART" id="SM00209">
    <property type="entry name" value="TSP1"/>
    <property type="match status" value="3"/>
</dbReference>
<dbReference type="PROSITE" id="PS50092">
    <property type="entry name" value="TSP1"/>
    <property type="match status" value="3"/>
</dbReference>
<dbReference type="PROSITE" id="PS01209">
    <property type="entry name" value="LDLRA_1"/>
    <property type="match status" value="1"/>
</dbReference>
<feature type="chain" id="PRO_5047048534" evidence="7">
    <location>
        <begin position="25"/>
        <end position="982"/>
    </location>
</feature>
<dbReference type="EMBL" id="CAWYQH010000130">
    <property type="protein sequence ID" value="CAK8692962.1"/>
    <property type="molecule type" value="Genomic_DNA"/>
</dbReference>
<evidence type="ECO:0000259" key="8">
    <source>
        <dbReference type="PROSITE" id="PS01180"/>
    </source>
</evidence>
<dbReference type="InterPro" id="IPR035976">
    <property type="entry name" value="Sushi/SCR/CCP_sf"/>
</dbReference>
<dbReference type="SMART" id="SM00137">
    <property type="entry name" value="MAM"/>
    <property type="match status" value="1"/>
</dbReference>
<accession>A0ABP0GMK0</accession>
<dbReference type="InterPro" id="IPR023415">
    <property type="entry name" value="LDLR_class-A_CS"/>
</dbReference>
<feature type="domain" description="CUB" evidence="8">
    <location>
        <begin position="47"/>
        <end position="168"/>
    </location>
</feature>
<keyword evidence="2 4" id="KW-1015">Disulfide bond</keyword>
<dbReference type="InterPro" id="IPR000884">
    <property type="entry name" value="TSP1_rpt"/>
</dbReference>
<name>A0ABP0GMK0_CLALP</name>
<evidence type="ECO:0000259" key="9">
    <source>
        <dbReference type="PROSITE" id="PS50060"/>
    </source>
</evidence>
<feature type="domain" description="Sushi" evidence="10">
    <location>
        <begin position="785"/>
        <end position="854"/>
    </location>
</feature>
<dbReference type="SUPFAM" id="SSF82895">
    <property type="entry name" value="TSP-1 type 1 repeat"/>
    <property type="match status" value="3"/>
</dbReference>
<evidence type="ECO:0000259" key="10">
    <source>
        <dbReference type="PROSITE" id="PS50923"/>
    </source>
</evidence>
<feature type="compositionally biased region" description="Low complexity" evidence="6">
    <location>
        <begin position="373"/>
        <end position="384"/>
    </location>
</feature>
<dbReference type="CDD" id="cd00112">
    <property type="entry name" value="LDLa"/>
    <property type="match status" value="1"/>
</dbReference>
<dbReference type="InterPro" id="IPR000859">
    <property type="entry name" value="CUB_dom"/>
</dbReference>
<keyword evidence="7" id="KW-0732">Signal</keyword>
<sequence>MPKEAFCFLLFILLQLSSVNVAYGEENHLQRHKRAIGSKPKNIQGSCEGDSYGKTGWIASPNFPANNYPPTSNCSWRITVNSQRIIKFKFVYMDMEDAPVQKRGGCGADFIAFHDGRTLFDPLVGGQRYCGYDTRFNAAFSTTNRVLVNFVSDNAVEKSGFAVQWKAVAPLRPSFNCDFESVNGLCPGWKQSKTDDFDWTLKKGPTPSGLDGSTGPANDHTHKNSDGTYFYVEASGKITNKTATLISAPVRVAKSQQYCFQFWYHMKGAKMGSLIVYQTKATTKVTTENATMVFSVSGSQGDYWNVGQVEIEQNDQPQLFLFVGVVGPGFSSDIAIDDISMRPGACPIITTTTTTVATTTPKPKKKRPKKPKTTPATTTTTSTRATLTTPYVPTTRASCPEGQHTCEEVGNCVERQWFCDGIQDCKHDDDERDCDESGTAPPLESWAGWEEWSTCSKTCGDGSRSKKRICKNGKSGDPGCLGTFSMSENCNTDPCPTWETWYPWSACSVSCAGGIQTRVRICRKGKDDTNCVGPVTQFVNCNGHNCPKWGQWSSWSPCMVTCGEGEVNRNRICVGGNVGDVGCNGSLSEVRHCLINNTRLPSCPTTTTATTTTTTTTTTTPSPFPVVGCPKRNIQLARSRGRKCPPSCTNDNQCSGSMTCNCDGPCGKTCSSPTVTCAPNIVERNLPGRRVRCANGNYVGSKCVISCARNYRLVGFPNMNCQSNGRWDKRRASVCQAAVSTTVTVCPKRNLQLARSRGRTCPAPCTSHQDCTEDDRCQCDGPCGPTCSSPTITCSPDFSSRKLPGRRVSCSKKNSIGSKCTISCQKGYKLIGFTNMNCQSTGEWDKRRRPVCQQALPMINDGGERCRKRRAPHTKCCGLQSYNPALALCCDGQVSTKTQAKDACCGKRLYSSTGTQSCCGERLYEVSSQQCCGVELFDVGSDIRCCGKIIYNVNAHICGGAFGGSIIAISPPSFEEEEEEEE</sequence>
<evidence type="ECO:0000256" key="4">
    <source>
        <dbReference type="PROSITE-ProRule" id="PRU00124"/>
    </source>
</evidence>
<dbReference type="PANTHER" id="PTHR23282">
    <property type="entry name" value="APICAL ENDOSOMAL GLYCOPROTEIN PRECURSOR"/>
    <property type="match status" value="1"/>
</dbReference>
<feature type="signal peptide" evidence="7">
    <location>
        <begin position="1"/>
        <end position="24"/>
    </location>
</feature>
<feature type="domain" description="WAP" evidence="11">
    <location>
        <begin position="621"/>
        <end position="674"/>
    </location>
</feature>
<feature type="disulfide bond" evidence="4">
    <location>
        <begin position="419"/>
        <end position="434"/>
    </location>
</feature>
<gene>
    <name evidence="12" type="ORF">CVLEPA_LOCUS26189</name>
</gene>
<evidence type="ECO:0000259" key="11">
    <source>
        <dbReference type="PROSITE" id="PS51390"/>
    </source>
</evidence>
<dbReference type="SMART" id="SM00192">
    <property type="entry name" value="LDLa"/>
    <property type="match status" value="1"/>
</dbReference>
<dbReference type="InterPro" id="IPR008197">
    <property type="entry name" value="WAP_dom"/>
</dbReference>
<dbReference type="SMART" id="SM00032">
    <property type="entry name" value="CCP"/>
    <property type="match status" value="2"/>
</dbReference>
<evidence type="ECO:0000256" key="5">
    <source>
        <dbReference type="PROSITE-ProRule" id="PRU00302"/>
    </source>
</evidence>
<dbReference type="CDD" id="cd00033">
    <property type="entry name" value="CCP"/>
    <property type="match status" value="2"/>
</dbReference>
<evidence type="ECO:0000256" key="1">
    <source>
        <dbReference type="ARBA" id="ARBA00022536"/>
    </source>
</evidence>
<dbReference type="CDD" id="cd06263">
    <property type="entry name" value="MAM"/>
    <property type="match status" value="1"/>
</dbReference>
<comment type="caution">
    <text evidence="5">Lacks conserved residue(s) required for the propagation of feature annotation.</text>
</comment>
<comment type="caution">
    <text evidence="12">The sequence shown here is derived from an EMBL/GenBank/DDBJ whole genome shotgun (WGS) entry which is preliminary data.</text>
</comment>
<dbReference type="PROSITE" id="PS50068">
    <property type="entry name" value="LDLRA_2"/>
    <property type="match status" value="1"/>
</dbReference>
<feature type="compositionally biased region" description="Basic residues" evidence="6">
    <location>
        <begin position="362"/>
        <end position="372"/>
    </location>
</feature>
<evidence type="ECO:0000313" key="12">
    <source>
        <dbReference type="EMBL" id="CAK8692962.1"/>
    </source>
</evidence>
<dbReference type="SUPFAM" id="SSF57424">
    <property type="entry name" value="LDL receptor-like module"/>
    <property type="match status" value="1"/>
</dbReference>
<reference evidence="12 13" key="1">
    <citation type="submission" date="2024-02" db="EMBL/GenBank/DDBJ databases">
        <authorList>
            <person name="Daric V."/>
            <person name="Darras S."/>
        </authorList>
    </citation>
    <scope>NUCLEOTIDE SEQUENCE [LARGE SCALE GENOMIC DNA]</scope>
</reference>
<evidence type="ECO:0000256" key="6">
    <source>
        <dbReference type="SAM" id="MobiDB-lite"/>
    </source>
</evidence>
<dbReference type="Pfam" id="PF00431">
    <property type="entry name" value="CUB"/>
    <property type="match status" value="1"/>
</dbReference>
<dbReference type="InterPro" id="IPR036055">
    <property type="entry name" value="LDL_receptor-like_sf"/>
</dbReference>
<feature type="disulfide bond" evidence="3">
    <location>
        <begin position="47"/>
        <end position="74"/>
    </location>
</feature>
<keyword evidence="13" id="KW-1185">Reference proteome</keyword>
<dbReference type="SUPFAM" id="SSF49854">
    <property type="entry name" value="Spermadhesin, CUB domain"/>
    <property type="match status" value="1"/>
</dbReference>
<dbReference type="Gene3D" id="4.10.400.10">
    <property type="entry name" value="Low-density Lipoprotein Receptor"/>
    <property type="match status" value="1"/>
</dbReference>
<dbReference type="InterPro" id="IPR000998">
    <property type="entry name" value="MAM_dom"/>
</dbReference>
<dbReference type="Gene3D" id="2.60.120.290">
    <property type="entry name" value="Spermadhesin, CUB domain"/>
    <property type="match status" value="1"/>
</dbReference>
<dbReference type="PANTHER" id="PTHR23282:SF142">
    <property type="entry name" value="MAM DOMAIN-CONTAINING PROTEIN"/>
    <property type="match status" value="1"/>
</dbReference>
<dbReference type="Gene3D" id="2.60.120.200">
    <property type="match status" value="1"/>
</dbReference>
<dbReference type="Gene3D" id="2.20.100.10">
    <property type="entry name" value="Thrombospondin type-1 (TSP1) repeat"/>
    <property type="match status" value="3"/>
</dbReference>
<dbReference type="PROSITE" id="PS51390">
    <property type="entry name" value="WAP"/>
    <property type="match status" value="1"/>
</dbReference>
<dbReference type="InterPro" id="IPR035914">
    <property type="entry name" value="Sperma_CUB_dom_sf"/>
</dbReference>
<evidence type="ECO:0000256" key="2">
    <source>
        <dbReference type="ARBA" id="ARBA00023157"/>
    </source>
</evidence>